<evidence type="ECO:0000259" key="1">
    <source>
        <dbReference type="PROSITE" id="PS51819"/>
    </source>
</evidence>
<evidence type="ECO:0000313" key="3">
    <source>
        <dbReference type="Proteomes" id="UP000317715"/>
    </source>
</evidence>
<gene>
    <name evidence="2" type="ORF">AAU01_26910</name>
</gene>
<accession>A0A4Y3NL71</accession>
<dbReference type="InterPro" id="IPR029068">
    <property type="entry name" value="Glyas_Bleomycin-R_OHBP_Dase"/>
</dbReference>
<dbReference type="PANTHER" id="PTHR33993">
    <property type="entry name" value="GLYOXALASE-RELATED"/>
    <property type="match status" value="1"/>
</dbReference>
<feature type="domain" description="VOC" evidence="1">
    <location>
        <begin position="12"/>
        <end position="125"/>
    </location>
</feature>
<dbReference type="GeneID" id="97302901"/>
<dbReference type="Proteomes" id="UP000317715">
    <property type="component" value="Unassembled WGS sequence"/>
</dbReference>
<organism evidence="2 3">
    <name type="scientific">Paenarthrobacter aurescens</name>
    <name type="common">Arthrobacter aurescens</name>
    <dbReference type="NCBI Taxonomy" id="43663"/>
    <lineage>
        <taxon>Bacteria</taxon>
        <taxon>Bacillati</taxon>
        <taxon>Actinomycetota</taxon>
        <taxon>Actinomycetes</taxon>
        <taxon>Micrococcales</taxon>
        <taxon>Micrococcaceae</taxon>
        <taxon>Paenarthrobacter</taxon>
    </lineage>
</organism>
<dbReference type="RefSeq" id="WP_174754567.1">
    <property type="nucleotide sequence ID" value="NZ_BAAAWK010000001.1"/>
</dbReference>
<dbReference type="PANTHER" id="PTHR33993:SF14">
    <property type="entry name" value="GB|AAF24581.1"/>
    <property type="match status" value="1"/>
</dbReference>
<sequence length="260" mass="27979">MSTKISNWPAATPMWVDLGVDDLAAAKSYYADLFGWDFTPGDPEAGEYSLAHVRGRAVAGVGPKQDPGAPTVWITFLASDDVNVTAKKISAAGGELIAPPFDVMESGRMALAADSVGATFGVWQAGTHIGAERVNEHGTLCWNELRTRDFASARSFYAEVFDVSYQDVSKESLTYSTIRRPLDGREVGGVQHDLDLAPNTPNHWLTWFASDYVQGTADRAVELGSSLLMPVTETALGRMAIIQAPQGEVFGIIDAPRIGE</sequence>
<dbReference type="PROSITE" id="PS51819">
    <property type="entry name" value="VOC"/>
    <property type="match status" value="2"/>
</dbReference>
<dbReference type="Pfam" id="PF00903">
    <property type="entry name" value="Glyoxalase"/>
    <property type="match status" value="1"/>
</dbReference>
<comment type="caution">
    <text evidence="2">The sequence shown here is derived from an EMBL/GenBank/DDBJ whole genome shotgun (WGS) entry which is preliminary data.</text>
</comment>
<dbReference type="SUPFAM" id="SSF54593">
    <property type="entry name" value="Glyoxalase/Bleomycin resistance protein/Dihydroxybiphenyl dioxygenase"/>
    <property type="match status" value="2"/>
</dbReference>
<feature type="domain" description="VOC" evidence="1">
    <location>
        <begin position="139"/>
        <end position="255"/>
    </location>
</feature>
<name>A0A4Y3NL71_PAEAU</name>
<proteinExistence type="predicted"/>
<dbReference type="CDD" id="cd07247">
    <property type="entry name" value="SgaA_N_like"/>
    <property type="match status" value="2"/>
</dbReference>
<dbReference type="InterPro" id="IPR052164">
    <property type="entry name" value="Anthracycline_SecMetBiosynth"/>
</dbReference>
<dbReference type="AlphaFoldDB" id="A0A4Y3NL71"/>
<dbReference type="Gene3D" id="3.10.180.10">
    <property type="entry name" value="2,3-Dihydroxybiphenyl 1,2-Dioxygenase, domain 1"/>
    <property type="match status" value="2"/>
</dbReference>
<protein>
    <submittedName>
        <fullName evidence="2">Glyoxalase</fullName>
    </submittedName>
</protein>
<keyword evidence="3" id="KW-1185">Reference proteome</keyword>
<reference evidence="2 3" key="1">
    <citation type="submission" date="2019-06" db="EMBL/GenBank/DDBJ databases">
        <title>Whole genome shotgun sequence of Paenarthrobacter aurescens NBRC 12136.</title>
        <authorList>
            <person name="Hosoyama A."/>
            <person name="Uohara A."/>
            <person name="Ohji S."/>
            <person name="Ichikawa N."/>
        </authorList>
    </citation>
    <scope>NUCLEOTIDE SEQUENCE [LARGE SCALE GENOMIC DNA]</scope>
    <source>
        <strain evidence="2 3">NBRC 12136</strain>
    </source>
</reference>
<dbReference type="InterPro" id="IPR004360">
    <property type="entry name" value="Glyas_Fos-R_dOase_dom"/>
</dbReference>
<dbReference type="EMBL" id="BJMD01000016">
    <property type="protein sequence ID" value="GEB19936.1"/>
    <property type="molecule type" value="Genomic_DNA"/>
</dbReference>
<dbReference type="InterPro" id="IPR037523">
    <property type="entry name" value="VOC_core"/>
</dbReference>
<evidence type="ECO:0000313" key="2">
    <source>
        <dbReference type="EMBL" id="GEB19936.1"/>
    </source>
</evidence>